<protein>
    <recommendedName>
        <fullName evidence="6">VCBS repeat protein</fullName>
    </recommendedName>
</protein>
<gene>
    <name evidence="4" type="ORF">F4559_003373</name>
</gene>
<evidence type="ECO:0000256" key="3">
    <source>
        <dbReference type="SAM" id="SignalP"/>
    </source>
</evidence>
<dbReference type="Gene3D" id="3.90.1720.10">
    <property type="entry name" value="endopeptidase domain like (from Nostoc punctiforme)"/>
    <property type="match status" value="1"/>
</dbReference>
<evidence type="ECO:0008006" key="6">
    <source>
        <dbReference type="Google" id="ProtNLM"/>
    </source>
</evidence>
<evidence type="ECO:0000256" key="1">
    <source>
        <dbReference type="ARBA" id="ARBA00022729"/>
    </source>
</evidence>
<feature type="chain" id="PRO_5030534963" description="VCBS repeat protein" evidence="3">
    <location>
        <begin position="34"/>
        <end position="466"/>
    </location>
</feature>
<dbReference type="PANTHER" id="PTHR44103">
    <property type="entry name" value="PROPROTEIN CONVERTASE P"/>
    <property type="match status" value="1"/>
</dbReference>
<keyword evidence="1 3" id="KW-0732">Signal</keyword>
<comment type="caution">
    <text evidence="4">The sequence shown here is derived from an EMBL/GenBank/DDBJ whole genome shotgun (WGS) entry which is preliminary data.</text>
</comment>
<dbReference type="SUPFAM" id="SSF69318">
    <property type="entry name" value="Integrin alpha N-terminal domain"/>
    <property type="match status" value="1"/>
</dbReference>
<dbReference type="InterPro" id="IPR028994">
    <property type="entry name" value="Integrin_alpha_N"/>
</dbReference>
<dbReference type="PANTHER" id="PTHR44103:SF1">
    <property type="entry name" value="PROPROTEIN CONVERTASE P"/>
    <property type="match status" value="1"/>
</dbReference>
<dbReference type="EMBL" id="JACHJS010000001">
    <property type="protein sequence ID" value="MBB4966014.1"/>
    <property type="molecule type" value="Genomic_DNA"/>
</dbReference>
<accession>A0A7W7T3Q9</accession>
<evidence type="ECO:0000313" key="5">
    <source>
        <dbReference type="Proteomes" id="UP000542674"/>
    </source>
</evidence>
<dbReference type="InterPro" id="IPR038765">
    <property type="entry name" value="Papain-like_cys_pep_sf"/>
</dbReference>
<evidence type="ECO:0000256" key="2">
    <source>
        <dbReference type="SAM" id="MobiDB-lite"/>
    </source>
</evidence>
<organism evidence="4 5">
    <name type="scientific">Saccharothrix violaceirubra</name>
    <dbReference type="NCBI Taxonomy" id="413306"/>
    <lineage>
        <taxon>Bacteria</taxon>
        <taxon>Bacillati</taxon>
        <taxon>Actinomycetota</taxon>
        <taxon>Actinomycetes</taxon>
        <taxon>Pseudonocardiales</taxon>
        <taxon>Pseudonocardiaceae</taxon>
        <taxon>Saccharothrix</taxon>
    </lineage>
</organism>
<dbReference type="AlphaFoldDB" id="A0A7W7T3Q9"/>
<dbReference type="Proteomes" id="UP000542674">
    <property type="component" value="Unassembled WGS sequence"/>
</dbReference>
<proteinExistence type="predicted"/>
<dbReference type="Pfam" id="PF13517">
    <property type="entry name" value="FG-GAP_3"/>
    <property type="match status" value="2"/>
</dbReference>
<dbReference type="SUPFAM" id="SSF54001">
    <property type="entry name" value="Cysteine proteinases"/>
    <property type="match status" value="1"/>
</dbReference>
<feature type="region of interest" description="Disordered" evidence="2">
    <location>
        <begin position="44"/>
        <end position="66"/>
    </location>
</feature>
<sequence>MTMISALARRTGTVLAVIVATATLSSTASIASAATAFPTVDTNPASDVTAATAGTSPEGVTESTMTAAANDPISRTDVRTRARSWIDEQVPYSQTTWYTNQYGYYRQDCSGYVSMAWGMDKSYTTYTIQPFLETIERSDLRPGDVLWRHDPDVQHIALFMGWADAAHTRPIVWEEYDYQHFAEQRVWDKGWADSFHPRRYKNITSGNFGRADIVRINTDGTLTGWHNNDAFTGQWNAPANLGGVGPVDHTRLQLADLDGDNKSDLIRIEANGQLTAWWNNNAFAGQWNSPVNIGGVGSTDHTRLRFADLDGDNKSDLIRIEANGTLTAWRNLNAFAGQWSAPTNIGGVGSTDHTRLRFADLDADGRADLVRIESDGQLTAWWNNNALAGQWNSPVNAGGLGAVDHTRVELADLDADGKADIVRTNTDGTLTGWHNNNAFAGQWNAPANLGGVGPVDHTRLRFADLD</sequence>
<reference evidence="4 5" key="1">
    <citation type="submission" date="2020-08" db="EMBL/GenBank/DDBJ databases">
        <title>Sequencing the genomes of 1000 actinobacteria strains.</title>
        <authorList>
            <person name="Klenk H.-P."/>
        </authorList>
    </citation>
    <scope>NUCLEOTIDE SEQUENCE [LARGE SCALE GENOMIC DNA]</scope>
    <source>
        <strain evidence="4 5">DSM 45084</strain>
    </source>
</reference>
<name>A0A7W7T3Q9_9PSEU</name>
<dbReference type="InterPro" id="IPR013517">
    <property type="entry name" value="FG-GAP"/>
</dbReference>
<evidence type="ECO:0000313" key="4">
    <source>
        <dbReference type="EMBL" id="MBB4966014.1"/>
    </source>
</evidence>
<feature type="signal peptide" evidence="3">
    <location>
        <begin position="1"/>
        <end position="33"/>
    </location>
</feature>
<dbReference type="RefSeq" id="WP_184669775.1">
    <property type="nucleotide sequence ID" value="NZ_BAABAI010000002.1"/>
</dbReference>
<keyword evidence="5" id="KW-1185">Reference proteome</keyword>